<dbReference type="InterPro" id="IPR011055">
    <property type="entry name" value="Dup_hybrid_motif"/>
</dbReference>
<dbReference type="AlphaFoldDB" id="D8JWG8"/>
<dbReference type="PANTHER" id="PTHR21666:SF263">
    <property type="entry name" value="MUREIN HYDROLASE ACTIVATOR NLPD"/>
    <property type="match status" value="1"/>
</dbReference>
<dbReference type="RefSeq" id="WP_013215296.1">
    <property type="nucleotide sequence ID" value="NC_014313.1"/>
</dbReference>
<dbReference type="Proteomes" id="UP000002033">
    <property type="component" value="Chromosome"/>
</dbReference>
<comment type="similarity">
    <text evidence="1">Belongs to the E.coli NlpD/Haemophilus LppB family.</text>
</comment>
<protein>
    <submittedName>
        <fullName evidence="4">Peptidase M23</fullName>
    </submittedName>
</protein>
<feature type="domain" description="LysM" evidence="3">
    <location>
        <begin position="235"/>
        <end position="279"/>
    </location>
</feature>
<dbReference type="eggNOG" id="COG1388">
    <property type="taxonomic scope" value="Bacteria"/>
</dbReference>
<dbReference type="SMART" id="SM00257">
    <property type="entry name" value="LysM"/>
    <property type="match status" value="2"/>
</dbReference>
<dbReference type="KEGG" id="hdn:Hden_1269"/>
<dbReference type="STRING" id="582899.Hden_1269"/>
<dbReference type="Gene3D" id="3.10.350.10">
    <property type="entry name" value="LysM domain"/>
    <property type="match status" value="2"/>
</dbReference>
<feature type="compositionally biased region" description="Low complexity" evidence="2">
    <location>
        <begin position="353"/>
        <end position="380"/>
    </location>
</feature>
<dbReference type="InterPro" id="IPR018392">
    <property type="entry name" value="LysM"/>
</dbReference>
<dbReference type="CDD" id="cd12797">
    <property type="entry name" value="M23_peptidase"/>
    <property type="match status" value="1"/>
</dbReference>
<dbReference type="Gene3D" id="2.70.70.10">
    <property type="entry name" value="Glucose Permease (Domain IIA)"/>
    <property type="match status" value="1"/>
</dbReference>
<evidence type="ECO:0000256" key="1">
    <source>
        <dbReference type="ARBA" id="ARBA00038420"/>
    </source>
</evidence>
<reference evidence="5" key="1">
    <citation type="journal article" date="2011" name="J. Bacteriol.">
        <title>Genome sequences of eight morphologically diverse alphaproteobacteria.</title>
        <authorList>
            <consortium name="US DOE Joint Genome Institute"/>
            <person name="Brown P.J."/>
            <person name="Kysela D.T."/>
            <person name="Buechlein A."/>
            <person name="Hemmerich C."/>
            <person name="Brun Y.V."/>
        </authorList>
    </citation>
    <scope>NUCLEOTIDE SEQUENCE [LARGE SCALE GENOMIC DNA]</scope>
    <source>
        <strain evidence="5">ATCC 51888 / DSM 1869 / NCIB 11706 / TK 0415</strain>
    </source>
</reference>
<feature type="compositionally biased region" description="Low complexity" evidence="2">
    <location>
        <begin position="194"/>
        <end position="217"/>
    </location>
</feature>
<keyword evidence="5" id="KW-1185">Reference proteome</keyword>
<dbReference type="SUPFAM" id="SSF51261">
    <property type="entry name" value="Duplicated hybrid motif"/>
    <property type="match status" value="1"/>
</dbReference>
<evidence type="ECO:0000259" key="3">
    <source>
        <dbReference type="PROSITE" id="PS51782"/>
    </source>
</evidence>
<feature type="domain" description="LysM" evidence="3">
    <location>
        <begin position="150"/>
        <end position="193"/>
    </location>
</feature>
<feature type="compositionally biased region" description="Pro residues" evidence="2">
    <location>
        <begin position="104"/>
        <end position="116"/>
    </location>
</feature>
<dbReference type="GO" id="GO:0004222">
    <property type="term" value="F:metalloendopeptidase activity"/>
    <property type="evidence" value="ECO:0007669"/>
    <property type="project" value="TreeGrafter"/>
</dbReference>
<evidence type="ECO:0000313" key="5">
    <source>
        <dbReference type="Proteomes" id="UP000002033"/>
    </source>
</evidence>
<dbReference type="InterPro" id="IPR016047">
    <property type="entry name" value="M23ase_b-sheet_dom"/>
</dbReference>
<dbReference type="CDD" id="cd00118">
    <property type="entry name" value="LysM"/>
    <property type="match status" value="2"/>
</dbReference>
<proteinExistence type="inferred from homology"/>
<evidence type="ECO:0000313" key="4">
    <source>
        <dbReference type="EMBL" id="ADJ23081.1"/>
    </source>
</evidence>
<feature type="region of interest" description="Disordered" evidence="2">
    <location>
        <begin position="345"/>
        <end position="380"/>
    </location>
</feature>
<dbReference type="InterPro" id="IPR036779">
    <property type="entry name" value="LysM_dom_sf"/>
</dbReference>
<dbReference type="Pfam" id="PF01551">
    <property type="entry name" value="Peptidase_M23"/>
    <property type="match status" value="1"/>
</dbReference>
<dbReference type="SUPFAM" id="SSF54106">
    <property type="entry name" value="LysM domain"/>
    <property type="match status" value="2"/>
</dbReference>
<dbReference type="PANTHER" id="PTHR21666">
    <property type="entry name" value="PEPTIDASE-RELATED"/>
    <property type="match status" value="1"/>
</dbReference>
<feature type="region of interest" description="Disordered" evidence="2">
    <location>
        <begin position="47"/>
        <end position="142"/>
    </location>
</feature>
<name>D8JWG8_HYPDA</name>
<dbReference type="OrthoDB" id="9795421at2"/>
<dbReference type="PROSITE" id="PS51782">
    <property type="entry name" value="LYSM"/>
    <property type="match status" value="2"/>
</dbReference>
<accession>D8JWG8</accession>
<feature type="region of interest" description="Disordered" evidence="2">
    <location>
        <begin position="193"/>
        <end position="227"/>
    </location>
</feature>
<evidence type="ECO:0000256" key="2">
    <source>
        <dbReference type="SAM" id="MobiDB-lite"/>
    </source>
</evidence>
<feature type="compositionally biased region" description="Polar residues" evidence="2">
    <location>
        <begin position="57"/>
        <end position="72"/>
    </location>
</feature>
<dbReference type="InterPro" id="IPR050570">
    <property type="entry name" value="Cell_wall_metabolism_enzyme"/>
</dbReference>
<organism evidence="4 5">
    <name type="scientific">Hyphomicrobium denitrificans (strain ATCC 51888 / DSM 1869 / NCIMB 11706 / TK 0415)</name>
    <dbReference type="NCBI Taxonomy" id="582899"/>
    <lineage>
        <taxon>Bacteria</taxon>
        <taxon>Pseudomonadati</taxon>
        <taxon>Pseudomonadota</taxon>
        <taxon>Alphaproteobacteria</taxon>
        <taxon>Hyphomicrobiales</taxon>
        <taxon>Hyphomicrobiaceae</taxon>
        <taxon>Hyphomicrobium</taxon>
    </lineage>
</organism>
<dbReference type="Pfam" id="PF01476">
    <property type="entry name" value="LysM"/>
    <property type="match status" value="2"/>
</dbReference>
<dbReference type="EMBL" id="CP002083">
    <property type="protein sequence ID" value="ADJ23081.1"/>
    <property type="molecule type" value="Genomic_DNA"/>
</dbReference>
<dbReference type="eggNOG" id="COG4942">
    <property type="taxonomic scope" value="Bacteria"/>
</dbReference>
<sequence>MMNCFGVSHGGRFSLKSAAAVSTVIAGLAIGGCSADVTRFDSASFNLNDPPDARPIPSQSIRTSSLSDSTAVGQPPRGPYGAGASSVQVAALPDAGPSYQPAPSYSPPAYNPPPAYSAPAKSYEPKPFGRARSDSAPSARPAMQAALNGNEIIVQPGDTLYSISRAHHVSLAELMSANSLSNPNVHPGQKLILPSSSGARSSRSSVAAAKAVESARPAPAPLAEPPHDVAANYNSTYTVKAGESLYGIARAHNVKFAELQQVNGIADPRRVKPGVVLKVPGRSGADMPASQPAPAAPASVADNAPAAIVPPLAATEKGSDIPAYGQSLSTRPTIINSERRVAALTDTGKATDAAPAAPAAPAPSVALSEPPASAPPVAEAAPAKAEQKVALAAPAAASAVADSVKLRWPTTGRVIAGFGGRPDGTHNDGINLAVPLGTEVHAAESGVVAYSGNELKGYGNLVLLRHDNGWVTAYAHNDELLVKRGDKVKRGQVISKAGKTGSVDQPQVHFELRQGSRPVDPTPYLEKL</sequence>
<gene>
    <name evidence="4" type="ordered locus">Hden_1269</name>
</gene>
<dbReference type="HOGENOM" id="CLU_029425_0_0_5"/>